<dbReference type="EMBL" id="RQER01000004">
    <property type="protein sequence ID" value="TGK02934.1"/>
    <property type="molecule type" value="Genomic_DNA"/>
</dbReference>
<comment type="caution">
    <text evidence="3">The sequence shown here is derived from an EMBL/GenBank/DDBJ whole genome shotgun (WGS) entry which is preliminary data.</text>
</comment>
<dbReference type="RefSeq" id="WP_135643924.1">
    <property type="nucleotide sequence ID" value="NZ_RQER01000004.1"/>
</dbReference>
<organism evidence="3 6">
    <name type="scientific">Leptospira langatensis</name>
    <dbReference type="NCBI Taxonomy" id="2484983"/>
    <lineage>
        <taxon>Bacteria</taxon>
        <taxon>Pseudomonadati</taxon>
        <taxon>Spirochaetota</taxon>
        <taxon>Spirochaetia</taxon>
        <taxon>Leptospirales</taxon>
        <taxon>Leptospiraceae</taxon>
        <taxon>Leptospira</taxon>
    </lineage>
</organism>
<evidence type="ECO:0000259" key="2">
    <source>
        <dbReference type="Pfam" id="PF01551"/>
    </source>
</evidence>
<name>A0A5F1ZT14_9LEPT</name>
<dbReference type="Proteomes" id="UP000297946">
    <property type="component" value="Unassembled WGS sequence"/>
</dbReference>
<gene>
    <name evidence="3" type="ORF">EHO57_06405</name>
    <name evidence="4" type="ORF">EHQ53_05570</name>
</gene>
<keyword evidence="1" id="KW-0732">Signal</keyword>
<keyword evidence="5" id="KW-1185">Reference proteome</keyword>
<protein>
    <submittedName>
        <fullName evidence="3">M23 family metallopeptidase</fullName>
    </submittedName>
</protein>
<accession>A0A5F1ZT14</accession>
<dbReference type="CDD" id="cd12797">
    <property type="entry name" value="M23_peptidase"/>
    <property type="match status" value="1"/>
</dbReference>
<dbReference type="Pfam" id="PF01551">
    <property type="entry name" value="Peptidase_M23"/>
    <property type="match status" value="1"/>
</dbReference>
<reference evidence="5 6" key="2">
    <citation type="journal article" date="2019" name="PLoS Negl. Trop. Dis.">
        <title>Revisiting the worldwide diversity of Leptospira species in the environment.</title>
        <authorList>
            <person name="Vincent A.T."/>
            <person name="Schiettekatte O."/>
            <person name="Bourhy P."/>
            <person name="Veyrier F.J."/>
            <person name="Picardeau M."/>
        </authorList>
    </citation>
    <scope>NUCLEOTIDE SEQUENCE [LARGE SCALE GENOMIC DNA]</scope>
    <source>
        <strain evidence="5">201702690</strain>
        <strain evidence="3 6">SSW18</strain>
    </source>
</reference>
<evidence type="ECO:0000256" key="1">
    <source>
        <dbReference type="SAM" id="SignalP"/>
    </source>
</evidence>
<dbReference type="SUPFAM" id="SSF51261">
    <property type="entry name" value="Duplicated hybrid motif"/>
    <property type="match status" value="1"/>
</dbReference>
<feature type="chain" id="PRO_5043206938" evidence="1">
    <location>
        <begin position="19"/>
        <end position="393"/>
    </location>
</feature>
<dbReference type="EMBL" id="RQGC01000004">
    <property type="protein sequence ID" value="TGL41689.1"/>
    <property type="molecule type" value="Genomic_DNA"/>
</dbReference>
<feature type="domain" description="M23ase beta-sheet core" evidence="2">
    <location>
        <begin position="148"/>
        <end position="246"/>
    </location>
</feature>
<dbReference type="Gene3D" id="2.70.70.10">
    <property type="entry name" value="Glucose Permease (Domain IIA)"/>
    <property type="match status" value="1"/>
</dbReference>
<dbReference type="GO" id="GO:0004222">
    <property type="term" value="F:metalloendopeptidase activity"/>
    <property type="evidence" value="ECO:0007669"/>
    <property type="project" value="TreeGrafter"/>
</dbReference>
<dbReference type="Proteomes" id="UP000297273">
    <property type="component" value="Unassembled WGS sequence"/>
</dbReference>
<dbReference type="InterPro" id="IPR016047">
    <property type="entry name" value="M23ase_b-sheet_dom"/>
</dbReference>
<dbReference type="PANTHER" id="PTHR21666:SF270">
    <property type="entry name" value="MUREIN HYDROLASE ACTIVATOR ENVC"/>
    <property type="match status" value="1"/>
</dbReference>
<feature type="signal peptide" evidence="1">
    <location>
        <begin position="1"/>
        <end position="18"/>
    </location>
</feature>
<evidence type="ECO:0000313" key="3">
    <source>
        <dbReference type="EMBL" id="TGK02934.1"/>
    </source>
</evidence>
<dbReference type="InterPro" id="IPR050570">
    <property type="entry name" value="Cell_wall_metabolism_enzyme"/>
</dbReference>
<evidence type="ECO:0000313" key="5">
    <source>
        <dbReference type="Proteomes" id="UP000297273"/>
    </source>
</evidence>
<reference evidence="4" key="1">
    <citation type="submission" date="2018-10" db="EMBL/GenBank/DDBJ databases">
        <authorList>
            <person name="Vincent A.T."/>
            <person name="Schiettekatte O."/>
            <person name="Bourhy P."/>
            <person name="Veyrier F.J."/>
            <person name="Picardeau M."/>
        </authorList>
    </citation>
    <scope>NUCLEOTIDE SEQUENCE</scope>
    <source>
        <strain evidence="4">201702690</strain>
    </source>
</reference>
<dbReference type="PANTHER" id="PTHR21666">
    <property type="entry name" value="PEPTIDASE-RELATED"/>
    <property type="match status" value="1"/>
</dbReference>
<dbReference type="InterPro" id="IPR011055">
    <property type="entry name" value="Dup_hybrid_motif"/>
</dbReference>
<evidence type="ECO:0000313" key="4">
    <source>
        <dbReference type="EMBL" id="TGL41689.1"/>
    </source>
</evidence>
<dbReference type="OrthoDB" id="9809488at2"/>
<evidence type="ECO:0000313" key="6">
    <source>
        <dbReference type="Proteomes" id="UP000297946"/>
    </source>
</evidence>
<sequence length="393" mass="43905">MMRLLIFLLFFTALPLLAQSDPNCDRKNVCYWVESGETESAVFLQARSMPAETHITVYTSLEGSGVESIPPTPKSFVLNGNEKTKILVLKKKEGADPSSVAKVLTVAYFGKLGAIHDDNYPYTLPFEGKSWISTGYNSGAEHRGDAANSIDFVLTEGTPILAAREGTVVEAEDKFTLGMKDPTLIDKANHIIIEHSDGTVAIYGHLKPEGVIVKAGDKVTAGQRIGYSGNTGYSTGPHLHFEVYRPEENRRKKTFPTLFLTETGEKEYLSEENAYWNPDGKRFQGFPITNLEETCLGILPPEKDKEPICTENLVSKKPFYLTMPIYKAGPYLFRAEFILLKSQKVILNFQEKIPAGITSIAWRIPPQTKSGKYKVKFYLDEKELGEKNFQMLP</sequence>
<dbReference type="AlphaFoldDB" id="A0A5F1ZT14"/>
<proteinExistence type="predicted"/>